<dbReference type="Proteomes" id="UP000244754">
    <property type="component" value="Chromosome"/>
</dbReference>
<evidence type="ECO:0000256" key="1">
    <source>
        <dbReference type="ARBA" id="ARBA00004651"/>
    </source>
</evidence>
<accession>A0A2S0WED2</accession>
<feature type="transmembrane region" description="Helical" evidence="7">
    <location>
        <begin position="125"/>
        <end position="146"/>
    </location>
</feature>
<dbReference type="Pfam" id="PF09335">
    <property type="entry name" value="VTT_dom"/>
    <property type="match status" value="1"/>
</dbReference>
<evidence type="ECO:0000313" key="9">
    <source>
        <dbReference type="Proteomes" id="UP000244754"/>
    </source>
</evidence>
<dbReference type="KEGG" id="clia:C3E79_05645"/>
<comment type="similarity">
    <text evidence="2 7">Belongs to the TVP38/TMEM64 family.</text>
</comment>
<dbReference type="OrthoDB" id="5242213at2"/>
<keyword evidence="6 7" id="KW-0472">Membrane</keyword>
<keyword evidence="5 7" id="KW-1133">Transmembrane helix</keyword>
<evidence type="ECO:0000256" key="7">
    <source>
        <dbReference type="RuleBase" id="RU366058"/>
    </source>
</evidence>
<protein>
    <recommendedName>
        <fullName evidence="7">TVP38/TMEM64 family membrane protein</fullName>
    </recommendedName>
</protein>
<organism evidence="8 9">
    <name type="scientific">Corynebacterium liangguodongii</name>
    <dbReference type="NCBI Taxonomy" id="2079535"/>
    <lineage>
        <taxon>Bacteria</taxon>
        <taxon>Bacillati</taxon>
        <taxon>Actinomycetota</taxon>
        <taxon>Actinomycetes</taxon>
        <taxon>Mycobacteriales</taxon>
        <taxon>Corynebacteriaceae</taxon>
        <taxon>Corynebacterium</taxon>
    </lineage>
</organism>
<evidence type="ECO:0000256" key="4">
    <source>
        <dbReference type="ARBA" id="ARBA00022692"/>
    </source>
</evidence>
<dbReference type="EMBL" id="CP026948">
    <property type="protein sequence ID" value="AWB84022.1"/>
    <property type="molecule type" value="Genomic_DNA"/>
</dbReference>
<dbReference type="GO" id="GO:0005886">
    <property type="term" value="C:plasma membrane"/>
    <property type="evidence" value="ECO:0007669"/>
    <property type="project" value="UniProtKB-SubCell"/>
</dbReference>
<keyword evidence="4 7" id="KW-0812">Transmembrane</keyword>
<keyword evidence="3 7" id="KW-1003">Cell membrane</keyword>
<dbReference type="PANTHER" id="PTHR12677">
    <property type="entry name" value="GOLGI APPARATUS MEMBRANE PROTEIN TVP38-RELATED"/>
    <property type="match status" value="1"/>
</dbReference>
<dbReference type="InterPro" id="IPR032816">
    <property type="entry name" value="VTT_dom"/>
</dbReference>
<feature type="transmembrane region" description="Helical" evidence="7">
    <location>
        <begin position="70"/>
        <end position="99"/>
    </location>
</feature>
<reference evidence="9" key="1">
    <citation type="submission" date="2018-01" db="EMBL/GenBank/DDBJ databases">
        <authorList>
            <person name="Li J."/>
        </authorList>
    </citation>
    <scope>NUCLEOTIDE SEQUENCE [LARGE SCALE GENOMIC DNA]</scope>
    <source>
        <strain evidence="9">2184</strain>
    </source>
</reference>
<comment type="subcellular location">
    <subcellularLocation>
        <location evidence="1 7">Cell membrane</location>
        <topology evidence="1 7">Multi-pass membrane protein</topology>
    </subcellularLocation>
</comment>
<feature type="transmembrane region" description="Helical" evidence="7">
    <location>
        <begin position="40"/>
        <end position="58"/>
    </location>
</feature>
<dbReference type="InterPro" id="IPR015414">
    <property type="entry name" value="TMEM64"/>
</dbReference>
<sequence>MARWRIPLLALALVALVAAWQLFDAPSLAILRHWADETGAWFPVVFWLLYVLITQFPIPRTVMTVSAGILFGTLWGILIALTATTVSSVLSLLVVRYLARDIVEAHVRDHPAVERINLHLERRGWVAIASLRLIAIVPFSLLNYAAALTRVHVVPFAAATLVGSAPNTVVVALFGDALTGGSSPIVLVAMGVAAVVGVVGLAIDALIPARSPTQSPSRGAEVNPLD</sequence>
<dbReference type="AlphaFoldDB" id="A0A2S0WED2"/>
<name>A0A2S0WED2_9CORY</name>
<evidence type="ECO:0000256" key="6">
    <source>
        <dbReference type="ARBA" id="ARBA00023136"/>
    </source>
</evidence>
<evidence type="ECO:0000256" key="2">
    <source>
        <dbReference type="ARBA" id="ARBA00008640"/>
    </source>
</evidence>
<dbReference type="RefSeq" id="WP_108404031.1">
    <property type="nucleotide sequence ID" value="NZ_CP026948.1"/>
</dbReference>
<evidence type="ECO:0000256" key="5">
    <source>
        <dbReference type="ARBA" id="ARBA00022989"/>
    </source>
</evidence>
<gene>
    <name evidence="8" type="ORF">C3E79_05645</name>
</gene>
<feature type="transmembrane region" description="Helical" evidence="7">
    <location>
        <begin position="186"/>
        <end position="207"/>
    </location>
</feature>
<evidence type="ECO:0000313" key="8">
    <source>
        <dbReference type="EMBL" id="AWB84022.1"/>
    </source>
</evidence>
<feature type="transmembrane region" description="Helical" evidence="7">
    <location>
        <begin position="153"/>
        <end position="174"/>
    </location>
</feature>
<dbReference type="PANTHER" id="PTHR12677:SF59">
    <property type="entry name" value="GOLGI APPARATUS MEMBRANE PROTEIN TVP38-RELATED"/>
    <property type="match status" value="1"/>
</dbReference>
<keyword evidence="9" id="KW-1185">Reference proteome</keyword>
<proteinExistence type="inferred from homology"/>
<evidence type="ECO:0000256" key="3">
    <source>
        <dbReference type="ARBA" id="ARBA00022475"/>
    </source>
</evidence>